<organism evidence="2 3">
    <name type="scientific">Saguinus oedipus</name>
    <name type="common">Cotton-top tamarin</name>
    <name type="synonym">Oedipomidas oedipus</name>
    <dbReference type="NCBI Taxonomy" id="9490"/>
    <lineage>
        <taxon>Eukaryota</taxon>
        <taxon>Metazoa</taxon>
        <taxon>Chordata</taxon>
        <taxon>Craniata</taxon>
        <taxon>Vertebrata</taxon>
        <taxon>Euteleostomi</taxon>
        <taxon>Mammalia</taxon>
        <taxon>Eutheria</taxon>
        <taxon>Euarchontoglires</taxon>
        <taxon>Primates</taxon>
        <taxon>Haplorrhini</taxon>
        <taxon>Platyrrhini</taxon>
        <taxon>Cebidae</taxon>
        <taxon>Callitrichinae</taxon>
        <taxon>Saguinus</taxon>
    </lineage>
</organism>
<gene>
    <name evidence="2" type="ORF">P7K49_028774</name>
</gene>
<feature type="non-terminal residue" evidence="2">
    <location>
        <position position="1"/>
    </location>
</feature>
<protein>
    <submittedName>
        <fullName evidence="2">Uncharacterized protein</fullName>
    </submittedName>
</protein>
<evidence type="ECO:0000313" key="3">
    <source>
        <dbReference type="Proteomes" id="UP001266305"/>
    </source>
</evidence>
<comment type="caution">
    <text evidence="2">The sequence shown here is derived from an EMBL/GenBank/DDBJ whole genome shotgun (WGS) entry which is preliminary data.</text>
</comment>
<sequence length="63" mass="6517">AQFAEALAEPGEVSSTTGPGHNAVSPALGGLKGGERASERRPPGGQREPARVLEQERARIKAL</sequence>
<name>A0ABQ9U5C3_SAGOE</name>
<feature type="compositionally biased region" description="Basic and acidic residues" evidence="1">
    <location>
        <begin position="33"/>
        <end position="63"/>
    </location>
</feature>
<dbReference type="Proteomes" id="UP001266305">
    <property type="component" value="Unassembled WGS sequence"/>
</dbReference>
<proteinExistence type="predicted"/>
<feature type="region of interest" description="Disordered" evidence="1">
    <location>
        <begin position="1"/>
        <end position="63"/>
    </location>
</feature>
<dbReference type="EMBL" id="JASSZA010000015">
    <property type="protein sequence ID" value="KAK2092246.1"/>
    <property type="molecule type" value="Genomic_DNA"/>
</dbReference>
<keyword evidence="3" id="KW-1185">Reference proteome</keyword>
<evidence type="ECO:0000256" key="1">
    <source>
        <dbReference type="SAM" id="MobiDB-lite"/>
    </source>
</evidence>
<accession>A0ABQ9U5C3</accession>
<reference evidence="2 3" key="1">
    <citation type="submission" date="2023-05" db="EMBL/GenBank/DDBJ databases">
        <title>B98-5 Cell Line De Novo Hybrid Assembly: An Optical Mapping Approach.</title>
        <authorList>
            <person name="Kananen K."/>
            <person name="Auerbach J.A."/>
            <person name="Kautto E."/>
            <person name="Blachly J.S."/>
        </authorList>
    </citation>
    <scope>NUCLEOTIDE SEQUENCE [LARGE SCALE GENOMIC DNA]</scope>
    <source>
        <strain evidence="2">B95-8</strain>
        <tissue evidence="2">Cell line</tissue>
    </source>
</reference>
<evidence type="ECO:0000313" key="2">
    <source>
        <dbReference type="EMBL" id="KAK2092246.1"/>
    </source>
</evidence>